<sequence>MVTVVEGVLCLLLSAIIHALKIGVILQARAGIAGVIDTEKKIIIEKSAIEFSVEYYLDQGYDVQSVESENIGYDLIASKGKIQLYIEVKGTSTKSIDDINVALTPNEYVTSIRNCRKYRIVIVYDALISPKLLEFFWVSQEEAWFSEQSLTYLNIIEKTSANLTIENG</sequence>
<keyword evidence="3" id="KW-1185">Reference proteome</keyword>
<dbReference type="EMBL" id="FMSV02000044">
    <property type="protein sequence ID" value="SEH04332.1"/>
    <property type="molecule type" value="Genomic_DNA"/>
</dbReference>
<evidence type="ECO:0000313" key="2">
    <source>
        <dbReference type="EMBL" id="SEH04332.1"/>
    </source>
</evidence>
<name>A0A1H6F2P0_9GAMM</name>
<evidence type="ECO:0000259" key="1">
    <source>
        <dbReference type="Pfam" id="PF13020"/>
    </source>
</evidence>
<gene>
    <name evidence="2" type="ORF">MBHS_00178</name>
</gene>
<organism evidence="2 3">
    <name type="scientific">Candidatus Venteria ishoeyi</name>
    <dbReference type="NCBI Taxonomy" id="1899563"/>
    <lineage>
        <taxon>Bacteria</taxon>
        <taxon>Pseudomonadati</taxon>
        <taxon>Pseudomonadota</taxon>
        <taxon>Gammaproteobacteria</taxon>
        <taxon>Thiotrichales</taxon>
        <taxon>Thiotrichaceae</taxon>
        <taxon>Venteria</taxon>
    </lineage>
</organism>
<dbReference type="Proteomes" id="UP000236724">
    <property type="component" value="Unassembled WGS sequence"/>
</dbReference>
<reference evidence="2 3" key="1">
    <citation type="submission" date="2016-10" db="EMBL/GenBank/DDBJ databases">
        <authorList>
            <person name="de Groot N.N."/>
        </authorList>
    </citation>
    <scope>NUCLEOTIDE SEQUENCE [LARGE SCALE GENOMIC DNA]</scope>
    <source>
        <strain evidence="2">MBHS1</strain>
    </source>
</reference>
<dbReference type="InterPro" id="IPR024975">
    <property type="entry name" value="NOV_C"/>
</dbReference>
<accession>A0A1H6F2P0</accession>
<dbReference type="AlphaFoldDB" id="A0A1H6F2P0"/>
<protein>
    <recommendedName>
        <fullName evidence="1">Protein NO VEIN C-terminal domain-containing protein</fullName>
    </recommendedName>
</protein>
<dbReference type="Pfam" id="PF13020">
    <property type="entry name" value="NOV_C"/>
    <property type="match status" value="1"/>
</dbReference>
<proteinExistence type="predicted"/>
<evidence type="ECO:0000313" key="3">
    <source>
        <dbReference type="Proteomes" id="UP000236724"/>
    </source>
</evidence>
<feature type="domain" description="Protein NO VEIN C-terminal" evidence="1">
    <location>
        <begin position="44"/>
        <end position="132"/>
    </location>
</feature>
<dbReference type="OrthoDB" id="6194227at2"/>